<keyword evidence="1" id="KW-0812">Transmembrane</keyword>
<name>A0ABV3ZBN3_9BACT</name>
<comment type="caution">
    <text evidence="2">The sequence shown here is derived from an EMBL/GenBank/DDBJ whole genome shotgun (WGS) entry which is preliminary data.</text>
</comment>
<dbReference type="RefSeq" id="WP_369328408.1">
    <property type="nucleotide sequence ID" value="NZ_JAULBC010000002.1"/>
</dbReference>
<evidence type="ECO:0000256" key="1">
    <source>
        <dbReference type="SAM" id="Phobius"/>
    </source>
</evidence>
<gene>
    <name evidence="2" type="ORF">QTN47_05845</name>
</gene>
<evidence type="ECO:0000313" key="3">
    <source>
        <dbReference type="Proteomes" id="UP001560573"/>
    </source>
</evidence>
<protein>
    <submittedName>
        <fullName evidence="2">Uncharacterized protein</fullName>
    </submittedName>
</protein>
<dbReference type="EMBL" id="JAULBC010000002">
    <property type="protein sequence ID" value="MEX6687005.1"/>
    <property type="molecule type" value="Genomic_DNA"/>
</dbReference>
<feature type="transmembrane region" description="Helical" evidence="1">
    <location>
        <begin position="6"/>
        <end position="39"/>
    </location>
</feature>
<keyword evidence="1" id="KW-0472">Membrane</keyword>
<organism evidence="2 3">
    <name type="scientific">Danxiaibacter flavus</name>
    <dbReference type="NCBI Taxonomy" id="3049108"/>
    <lineage>
        <taxon>Bacteria</taxon>
        <taxon>Pseudomonadati</taxon>
        <taxon>Bacteroidota</taxon>
        <taxon>Chitinophagia</taxon>
        <taxon>Chitinophagales</taxon>
        <taxon>Chitinophagaceae</taxon>
        <taxon>Danxiaibacter</taxon>
    </lineage>
</organism>
<accession>A0ABV3ZBN3</accession>
<feature type="transmembrane region" description="Helical" evidence="1">
    <location>
        <begin position="156"/>
        <end position="176"/>
    </location>
</feature>
<sequence>MENFDLLSTLVGILIKLAAGFIILGLFTIIIMEAISALFRLRNKFLRKFLLRIFNDERFVERLFNHPIIKIQGAQNSYLNAGYFSVAFLDLLSIKKIGDFNPELYESYPNNTFVEAFCKLSINASSMEDLQNNAKKLFYSVVQTISGYYKRTVQKLLFVVATFLVIGFNVNAIKLFNSITRNELINKVITALDKEKDLEGNVSPEKAKIVLSHLPADAYPLGWSKPDAPLTTAEIILTITGWVITIILTVFFAQMLFDVMNKFVNVRSKPANPDIVVSA</sequence>
<reference evidence="2 3" key="1">
    <citation type="submission" date="2023-07" db="EMBL/GenBank/DDBJ databases">
        <authorList>
            <person name="Lian W.-H."/>
        </authorList>
    </citation>
    <scope>NUCLEOTIDE SEQUENCE [LARGE SCALE GENOMIC DNA]</scope>
    <source>
        <strain evidence="2 3">SYSU DXS3180</strain>
    </source>
</reference>
<keyword evidence="3" id="KW-1185">Reference proteome</keyword>
<dbReference type="Proteomes" id="UP001560573">
    <property type="component" value="Unassembled WGS sequence"/>
</dbReference>
<keyword evidence="1" id="KW-1133">Transmembrane helix</keyword>
<proteinExistence type="predicted"/>
<feature type="transmembrane region" description="Helical" evidence="1">
    <location>
        <begin position="235"/>
        <end position="257"/>
    </location>
</feature>
<evidence type="ECO:0000313" key="2">
    <source>
        <dbReference type="EMBL" id="MEX6687005.1"/>
    </source>
</evidence>